<feature type="transmembrane region" description="Helical" evidence="2">
    <location>
        <begin position="7"/>
        <end position="35"/>
    </location>
</feature>
<evidence type="ECO:0000256" key="2">
    <source>
        <dbReference type="SAM" id="Phobius"/>
    </source>
</evidence>
<evidence type="ECO:0000256" key="1">
    <source>
        <dbReference type="SAM" id="MobiDB-lite"/>
    </source>
</evidence>
<dbReference type="AlphaFoldDB" id="A0A482XPL8"/>
<name>A0A482XPL8_LAOST</name>
<keyword evidence="2" id="KW-1133">Transmembrane helix</keyword>
<accession>A0A482XPL8</accession>
<comment type="caution">
    <text evidence="3">The sequence shown here is derived from an EMBL/GenBank/DDBJ whole genome shotgun (WGS) entry which is preliminary data.</text>
</comment>
<proteinExistence type="predicted"/>
<feature type="region of interest" description="Disordered" evidence="1">
    <location>
        <begin position="327"/>
        <end position="374"/>
    </location>
</feature>
<feature type="compositionally biased region" description="Basic and acidic residues" evidence="1">
    <location>
        <begin position="327"/>
        <end position="341"/>
    </location>
</feature>
<dbReference type="SMR" id="A0A482XPL8"/>
<dbReference type="InParanoid" id="A0A482XPL8"/>
<reference evidence="3 4" key="1">
    <citation type="journal article" date="2017" name="Gigascience">
        <title>Genome sequence of the small brown planthopper, Laodelphax striatellus.</title>
        <authorList>
            <person name="Zhu J."/>
            <person name="Jiang F."/>
            <person name="Wang X."/>
            <person name="Yang P."/>
            <person name="Bao Y."/>
            <person name="Zhao W."/>
            <person name="Wang W."/>
            <person name="Lu H."/>
            <person name="Wang Q."/>
            <person name="Cui N."/>
            <person name="Li J."/>
            <person name="Chen X."/>
            <person name="Luo L."/>
            <person name="Yu J."/>
            <person name="Kang L."/>
            <person name="Cui F."/>
        </authorList>
    </citation>
    <scope>NUCLEOTIDE SEQUENCE [LARGE SCALE GENOMIC DNA]</scope>
    <source>
        <strain evidence="3">Lst14</strain>
    </source>
</reference>
<keyword evidence="2" id="KW-0472">Membrane</keyword>
<dbReference type="Proteomes" id="UP000291343">
    <property type="component" value="Unassembled WGS sequence"/>
</dbReference>
<feature type="compositionally biased region" description="Polar residues" evidence="1">
    <location>
        <begin position="163"/>
        <end position="181"/>
    </location>
</feature>
<sequence>MCKSITCGYCVLISFFIVLVICLPISFYCLIWFLWSKQLFALIQKRKDGHKWAMALGIAYWTVAVIIWVIYGFLCVQLFRKIKFAKETDEEEGYEYDEIDIDEIMRSQKALTNVKAEQVPGPSSSSKLMKAVNDEMNERMRLMSASRNYNSMVDNSFGSDQLASESEVGHSSETQVSNLSEKNVRKRSNLSTSRSSAKIKHESFIIGGELFTRNLDVCDVPKFKSDSDIPLSLKNEGCLVESSLLKRRMTRDDSFIGLPEFKPFEDYLTLVQVDSPMSPREVFFSDLYKMADEKEKRKALSKKAIEFIKEEKKMSIVASLTTLPTLHESRHESNEKIDKIAKPTFNEAGRLSRSPSPTNVTSDSFLPVANPSVQ</sequence>
<feature type="region of interest" description="Disordered" evidence="1">
    <location>
        <begin position="163"/>
        <end position="192"/>
    </location>
</feature>
<feature type="compositionally biased region" description="Polar residues" evidence="1">
    <location>
        <begin position="353"/>
        <end position="364"/>
    </location>
</feature>
<keyword evidence="4" id="KW-1185">Reference proteome</keyword>
<feature type="transmembrane region" description="Helical" evidence="2">
    <location>
        <begin position="55"/>
        <end position="76"/>
    </location>
</feature>
<gene>
    <name evidence="3" type="ORF">LSTR_LSTR016269</name>
</gene>
<keyword evidence="2" id="KW-0812">Transmembrane</keyword>
<organism evidence="3 4">
    <name type="scientific">Laodelphax striatellus</name>
    <name type="common">Small brown planthopper</name>
    <name type="synonym">Delphax striatella</name>
    <dbReference type="NCBI Taxonomy" id="195883"/>
    <lineage>
        <taxon>Eukaryota</taxon>
        <taxon>Metazoa</taxon>
        <taxon>Ecdysozoa</taxon>
        <taxon>Arthropoda</taxon>
        <taxon>Hexapoda</taxon>
        <taxon>Insecta</taxon>
        <taxon>Pterygota</taxon>
        <taxon>Neoptera</taxon>
        <taxon>Paraneoptera</taxon>
        <taxon>Hemiptera</taxon>
        <taxon>Auchenorrhyncha</taxon>
        <taxon>Fulgoroidea</taxon>
        <taxon>Delphacidae</taxon>
        <taxon>Criomorphinae</taxon>
        <taxon>Laodelphax</taxon>
    </lineage>
</organism>
<dbReference type="EMBL" id="QKKF02003393">
    <property type="protein sequence ID" value="RZF47706.1"/>
    <property type="molecule type" value="Genomic_DNA"/>
</dbReference>
<evidence type="ECO:0000313" key="4">
    <source>
        <dbReference type="Proteomes" id="UP000291343"/>
    </source>
</evidence>
<evidence type="ECO:0000313" key="3">
    <source>
        <dbReference type="EMBL" id="RZF47706.1"/>
    </source>
</evidence>
<protein>
    <submittedName>
        <fullName evidence="3">Uncharacterized protein</fullName>
    </submittedName>
</protein>